<evidence type="ECO:0000259" key="6">
    <source>
        <dbReference type="PROSITE" id="PS51819"/>
    </source>
</evidence>
<keyword evidence="8" id="KW-1185">Reference proteome</keyword>
<evidence type="ECO:0000256" key="1">
    <source>
        <dbReference type="ARBA" id="ARBA00001962"/>
    </source>
</evidence>
<keyword evidence="5" id="KW-0408">Iron</keyword>
<dbReference type="CDD" id="cd08342">
    <property type="entry name" value="HPPD_N_like"/>
    <property type="match status" value="1"/>
</dbReference>
<comment type="cofactor">
    <cofactor evidence="1">
        <name>Fe cation</name>
        <dbReference type="ChEBI" id="CHEBI:24875"/>
    </cofactor>
</comment>
<protein>
    <submittedName>
        <fullName evidence="7">4-hydroxyphenylpyruvate dioxygenase</fullName>
    </submittedName>
</protein>
<reference evidence="7 8" key="1">
    <citation type="submission" date="2015-07" db="EMBL/GenBank/DDBJ databases">
        <authorList>
            <person name="Ju K.-S."/>
            <person name="Doroghazi J.R."/>
            <person name="Metcalf W.W."/>
        </authorList>
    </citation>
    <scope>NUCLEOTIDE SEQUENCE [LARGE SCALE GENOMIC DNA]</scope>
    <source>
        <strain evidence="7 8">NRRL B-3589</strain>
    </source>
</reference>
<dbReference type="InterPro" id="IPR037523">
    <property type="entry name" value="VOC_core"/>
</dbReference>
<comment type="similarity">
    <text evidence="2">Belongs to the 4HPPD family.</text>
</comment>
<keyword evidence="4" id="KW-0677">Repeat</keyword>
<keyword evidence="3" id="KW-0479">Metal-binding</keyword>
<dbReference type="InterPro" id="IPR029068">
    <property type="entry name" value="Glyas_Bleomycin-R_OHBP_Dase"/>
</dbReference>
<feature type="domain" description="VOC" evidence="6">
    <location>
        <begin position="5"/>
        <end position="136"/>
    </location>
</feature>
<evidence type="ECO:0000256" key="2">
    <source>
        <dbReference type="ARBA" id="ARBA00005877"/>
    </source>
</evidence>
<dbReference type="GO" id="GO:0051213">
    <property type="term" value="F:dioxygenase activity"/>
    <property type="evidence" value="ECO:0007669"/>
    <property type="project" value="UniProtKB-KW"/>
</dbReference>
<dbReference type="EMBL" id="LGUT01001822">
    <property type="protein sequence ID" value="KOG88150.1"/>
    <property type="molecule type" value="Genomic_DNA"/>
</dbReference>
<organism evidence="7 8">
    <name type="scientific">Streptomyces varsoviensis</name>
    <dbReference type="NCBI Taxonomy" id="67373"/>
    <lineage>
        <taxon>Bacteria</taxon>
        <taxon>Bacillati</taxon>
        <taxon>Actinomycetota</taxon>
        <taxon>Actinomycetes</taxon>
        <taxon>Kitasatosporales</taxon>
        <taxon>Streptomycetaceae</taxon>
        <taxon>Streptomyces</taxon>
    </lineage>
</organism>
<sequence>MDIRAIDHVELYVEDADEAAAYLCDSFGFAPHGSGGPETALGACRTLLLRQRGITVLVTSALPGGGHPAEAYVERHGDGVAVIGLAVDDADAAFTEAVERGAAPTVPPMALGAAGHRVTFASVLGFGDVEHRFTSREARGAPFAPGLIREASPAPADAGLFESVDHVAVCLPAGELDAAVR</sequence>
<comment type="caution">
    <text evidence="7">The sequence shown here is derived from an EMBL/GenBank/DDBJ whole genome shotgun (WGS) entry which is preliminary data.</text>
</comment>
<dbReference type="PANTHER" id="PTHR11959:SF1">
    <property type="entry name" value="4-HYDROXYPHENYLPYRUVATE DIOXYGENASE"/>
    <property type="match status" value="1"/>
</dbReference>
<dbReference type="PANTHER" id="PTHR11959">
    <property type="entry name" value="4-HYDROXYPHENYLPYRUVATE DIOXYGENASE"/>
    <property type="match status" value="1"/>
</dbReference>
<evidence type="ECO:0000313" key="7">
    <source>
        <dbReference type="EMBL" id="KOG88150.1"/>
    </source>
</evidence>
<keyword evidence="7" id="KW-0560">Oxidoreductase</keyword>
<name>A0ABR5J427_9ACTN</name>
<evidence type="ECO:0000256" key="5">
    <source>
        <dbReference type="ARBA" id="ARBA00023004"/>
    </source>
</evidence>
<dbReference type="InterPro" id="IPR041736">
    <property type="entry name" value="4OHPhenylPyrv_dOase_N"/>
</dbReference>
<evidence type="ECO:0000256" key="4">
    <source>
        <dbReference type="ARBA" id="ARBA00022737"/>
    </source>
</evidence>
<dbReference type="Proteomes" id="UP000037020">
    <property type="component" value="Unassembled WGS sequence"/>
</dbReference>
<dbReference type="Gene3D" id="3.10.180.10">
    <property type="entry name" value="2,3-Dihydroxybiphenyl 1,2-Dioxygenase, domain 1"/>
    <property type="match status" value="1"/>
</dbReference>
<dbReference type="PROSITE" id="PS51819">
    <property type="entry name" value="VOC"/>
    <property type="match status" value="1"/>
</dbReference>
<keyword evidence="7" id="KW-0223">Dioxygenase</keyword>
<evidence type="ECO:0000256" key="3">
    <source>
        <dbReference type="ARBA" id="ARBA00022723"/>
    </source>
</evidence>
<evidence type="ECO:0000313" key="8">
    <source>
        <dbReference type="Proteomes" id="UP000037020"/>
    </source>
</evidence>
<accession>A0ABR5J427</accession>
<feature type="non-terminal residue" evidence="7">
    <location>
        <position position="181"/>
    </location>
</feature>
<dbReference type="SUPFAM" id="SSF54593">
    <property type="entry name" value="Glyoxalase/Bleomycin resistance protein/Dihydroxybiphenyl dioxygenase"/>
    <property type="match status" value="1"/>
</dbReference>
<dbReference type="Pfam" id="PF13669">
    <property type="entry name" value="Glyoxalase_4"/>
    <property type="match status" value="1"/>
</dbReference>
<proteinExistence type="inferred from homology"/>
<dbReference type="InterPro" id="IPR005956">
    <property type="entry name" value="4OHPhenylPyrv_dOase"/>
</dbReference>
<gene>
    <name evidence="7" type="ORF">ADK38_21400</name>
</gene>